<sequence length="79" mass="9109">MIWRLWSFSLFLVVNGVYARGKYQPRELTLLDTICNCKHRATDNVTRPEAVLNSTTFVIKVVEEVCFTRQLSASLNRST</sequence>
<evidence type="ECO:0008006" key="4">
    <source>
        <dbReference type="Google" id="ProtNLM"/>
    </source>
</evidence>
<organism evidence="2 3">
    <name type="scientific">Saitoella complicata (strain BCRC 22490 / CBS 7301 / JCM 7358 / NBRC 10748 / NRRL Y-17804)</name>
    <dbReference type="NCBI Taxonomy" id="698492"/>
    <lineage>
        <taxon>Eukaryota</taxon>
        <taxon>Fungi</taxon>
        <taxon>Dikarya</taxon>
        <taxon>Ascomycota</taxon>
        <taxon>Taphrinomycotina</taxon>
        <taxon>Taphrinomycotina incertae sedis</taxon>
        <taxon>Saitoella</taxon>
    </lineage>
</organism>
<feature type="signal peptide" evidence="1">
    <location>
        <begin position="1"/>
        <end position="19"/>
    </location>
</feature>
<comment type="caution">
    <text evidence="2">The sequence shown here is derived from an EMBL/GenBank/DDBJ whole genome shotgun (WGS) entry which is preliminary data.</text>
</comment>
<reference evidence="2 3" key="2">
    <citation type="journal article" date="2014" name="J. Gen. Appl. Microbiol.">
        <title>The early diverging ascomycetous budding yeast Saitoella complicata has three histone deacetylases belonging to the Clr6, Hos2, and Rpd3 lineages.</title>
        <authorList>
            <person name="Nishida H."/>
            <person name="Matsumoto T."/>
            <person name="Kondo S."/>
            <person name="Hamamoto M."/>
            <person name="Yoshikawa H."/>
        </authorList>
    </citation>
    <scope>NUCLEOTIDE SEQUENCE [LARGE SCALE GENOMIC DNA]</scope>
    <source>
        <strain evidence="2 3">NRRL Y-17804</strain>
    </source>
</reference>
<protein>
    <recommendedName>
        <fullName evidence="4">Secreted protein</fullName>
    </recommendedName>
</protein>
<feature type="chain" id="PRO_5002430507" description="Secreted protein" evidence="1">
    <location>
        <begin position="20"/>
        <end position="79"/>
    </location>
</feature>
<reference evidence="2 3" key="1">
    <citation type="journal article" date="2011" name="J. Gen. Appl. Microbiol.">
        <title>Draft genome sequencing of the enigmatic yeast Saitoella complicata.</title>
        <authorList>
            <person name="Nishida H."/>
            <person name="Hamamoto M."/>
            <person name="Sugiyama J."/>
        </authorList>
    </citation>
    <scope>NUCLEOTIDE SEQUENCE [LARGE SCALE GENOMIC DNA]</scope>
    <source>
        <strain evidence="2 3">NRRL Y-17804</strain>
    </source>
</reference>
<gene>
    <name evidence="2" type="ORF">G7K_0612-t1</name>
</gene>
<reference evidence="2 3" key="3">
    <citation type="journal article" date="2015" name="Genome Announc.">
        <title>Draft Genome Sequence of the Archiascomycetous Yeast Saitoella complicata.</title>
        <authorList>
            <person name="Yamauchi K."/>
            <person name="Kondo S."/>
            <person name="Hamamoto M."/>
            <person name="Takahashi Y."/>
            <person name="Ogura Y."/>
            <person name="Hayashi T."/>
            <person name="Nishida H."/>
        </authorList>
    </citation>
    <scope>NUCLEOTIDE SEQUENCE [LARGE SCALE GENOMIC DNA]</scope>
    <source>
        <strain evidence="2 3">NRRL Y-17804</strain>
    </source>
</reference>
<evidence type="ECO:0000256" key="1">
    <source>
        <dbReference type="SAM" id="SignalP"/>
    </source>
</evidence>
<dbReference type="Proteomes" id="UP000033140">
    <property type="component" value="Unassembled WGS sequence"/>
</dbReference>
<name>A0A0E9N9K6_SAICN</name>
<dbReference type="AlphaFoldDB" id="A0A0E9N9K6"/>
<accession>A0A0E9N9K6</accession>
<evidence type="ECO:0000313" key="3">
    <source>
        <dbReference type="Proteomes" id="UP000033140"/>
    </source>
</evidence>
<keyword evidence="1" id="KW-0732">Signal</keyword>
<keyword evidence="3" id="KW-1185">Reference proteome</keyword>
<dbReference type="EMBL" id="BACD03000003">
    <property type="protein sequence ID" value="GAO46381.1"/>
    <property type="molecule type" value="Genomic_DNA"/>
</dbReference>
<evidence type="ECO:0000313" key="2">
    <source>
        <dbReference type="EMBL" id="GAO46381.1"/>
    </source>
</evidence>
<proteinExistence type="predicted"/>